<name>A0A377INS3_HELPX</name>
<reference evidence="1 2" key="1">
    <citation type="submission" date="2018-06" db="EMBL/GenBank/DDBJ databases">
        <authorList>
            <consortium name="Pathogen Informatics"/>
            <person name="Doyle S."/>
        </authorList>
    </citation>
    <scope>NUCLEOTIDE SEQUENCE [LARGE SCALE GENOMIC DNA]</scope>
    <source>
        <strain evidence="1 2">NCTC13338</strain>
    </source>
</reference>
<protein>
    <submittedName>
        <fullName evidence="1">Uncharacterized protein</fullName>
    </submittedName>
</protein>
<evidence type="ECO:0000313" key="2">
    <source>
        <dbReference type="Proteomes" id="UP000254543"/>
    </source>
</evidence>
<accession>A0A377INS3</accession>
<organism evidence="1 2">
    <name type="scientific">Helicobacter pylori</name>
    <name type="common">Campylobacter pylori</name>
    <dbReference type="NCBI Taxonomy" id="210"/>
    <lineage>
        <taxon>Bacteria</taxon>
        <taxon>Pseudomonadati</taxon>
        <taxon>Campylobacterota</taxon>
        <taxon>Epsilonproteobacteria</taxon>
        <taxon>Campylobacterales</taxon>
        <taxon>Helicobacteraceae</taxon>
        <taxon>Helicobacter</taxon>
    </lineage>
</organism>
<evidence type="ECO:0000313" key="1">
    <source>
        <dbReference type="EMBL" id="STO81991.1"/>
    </source>
</evidence>
<sequence length="60" mass="7113">MRQNNETEKSFNELKEITQAIQAQKERTLTLARKTALNRLQKSLKRAFRANRELKPIFNP</sequence>
<proteinExistence type="predicted"/>
<dbReference type="AlphaFoldDB" id="A0A377INS3"/>
<dbReference type="EMBL" id="UGHQ01000001">
    <property type="protein sequence ID" value="STO81991.1"/>
    <property type="molecule type" value="Genomic_DNA"/>
</dbReference>
<gene>
    <name evidence="1" type="ORF">NCTC13338_00078</name>
</gene>
<dbReference type="Proteomes" id="UP000254543">
    <property type="component" value="Unassembled WGS sequence"/>
</dbReference>
<dbReference type="RefSeq" id="WP_181798798.1">
    <property type="nucleotide sequence ID" value="NZ_UGHQ01000001.1"/>
</dbReference>